<proteinExistence type="predicted"/>
<dbReference type="EMBL" id="LAZR01014207">
    <property type="protein sequence ID" value="KKM18510.1"/>
    <property type="molecule type" value="Genomic_DNA"/>
</dbReference>
<gene>
    <name evidence="1" type="ORF">LCGC14_1664980</name>
</gene>
<dbReference type="AlphaFoldDB" id="A0A0F9KSY9"/>
<organism evidence="1">
    <name type="scientific">marine sediment metagenome</name>
    <dbReference type="NCBI Taxonomy" id="412755"/>
    <lineage>
        <taxon>unclassified sequences</taxon>
        <taxon>metagenomes</taxon>
        <taxon>ecological metagenomes</taxon>
    </lineage>
</organism>
<feature type="non-terminal residue" evidence="1">
    <location>
        <position position="1"/>
    </location>
</feature>
<protein>
    <submittedName>
        <fullName evidence="1">Uncharacterized protein</fullName>
    </submittedName>
</protein>
<sequence length="28" mass="3350">MVGREFEDLCNWLANCPINKERVNEIKK</sequence>
<reference evidence="1" key="1">
    <citation type="journal article" date="2015" name="Nature">
        <title>Complex archaea that bridge the gap between prokaryotes and eukaryotes.</title>
        <authorList>
            <person name="Spang A."/>
            <person name="Saw J.H."/>
            <person name="Jorgensen S.L."/>
            <person name="Zaremba-Niedzwiedzka K."/>
            <person name="Martijn J."/>
            <person name="Lind A.E."/>
            <person name="van Eijk R."/>
            <person name="Schleper C."/>
            <person name="Guy L."/>
            <person name="Ettema T.J."/>
        </authorList>
    </citation>
    <scope>NUCLEOTIDE SEQUENCE</scope>
</reference>
<name>A0A0F9KSY9_9ZZZZ</name>
<comment type="caution">
    <text evidence="1">The sequence shown here is derived from an EMBL/GenBank/DDBJ whole genome shotgun (WGS) entry which is preliminary data.</text>
</comment>
<evidence type="ECO:0000313" key="1">
    <source>
        <dbReference type="EMBL" id="KKM18510.1"/>
    </source>
</evidence>
<accession>A0A0F9KSY9</accession>